<dbReference type="Gene3D" id="3.30.9.20">
    <property type="match status" value="1"/>
</dbReference>
<dbReference type="PANTHER" id="PTHR43476">
    <property type="entry name" value="3-(3-HYDROXY-PHENYL)PROPIONATE/3-HYDROXYCINNAMIC ACID HYDROXYLASE"/>
    <property type="match status" value="1"/>
</dbReference>
<keyword evidence="1" id="KW-0560">Oxidoreductase</keyword>
<dbReference type="GO" id="GO:0004497">
    <property type="term" value="F:monooxygenase activity"/>
    <property type="evidence" value="ECO:0007669"/>
    <property type="project" value="UniProtKB-KW"/>
</dbReference>
<evidence type="ECO:0000313" key="5">
    <source>
        <dbReference type="Proteomes" id="UP001596174"/>
    </source>
</evidence>
<dbReference type="InterPro" id="IPR050631">
    <property type="entry name" value="PheA/TfdB_FAD_monoxygenase"/>
</dbReference>
<dbReference type="Gene3D" id="3.50.50.60">
    <property type="entry name" value="FAD/NAD(P)-binding domain"/>
    <property type="match status" value="1"/>
</dbReference>
<dbReference type="SUPFAM" id="SSF51905">
    <property type="entry name" value="FAD/NAD(P)-binding domain"/>
    <property type="match status" value="1"/>
</dbReference>
<evidence type="ECO:0000256" key="1">
    <source>
        <dbReference type="ARBA" id="ARBA00023002"/>
    </source>
</evidence>
<comment type="caution">
    <text evidence="4">The sequence shown here is derived from an EMBL/GenBank/DDBJ whole genome shotgun (WGS) entry which is preliminary data.</text>
</comment>
<feature type="domain" description="FAD-binding" evidence="3">
    <location>
        <begin position="6"/>
        <end position="321"/>
    </location>
</feature>
<dbReference type="EMBL" id="JBHSQJ010000072">
    <property type="protein sequence ID" value="MFC5909081.1"/>
    <property type="molecule type" value="Genomic_DNA"/>
</dbReference>
<protein>
    <submittedName>
        <fullName evidence="4">FAD-dependent monooxygenase</fullName>
    </submittedName>
</protein>
<dbReference type="Pfam" id="PF01494">
    <property type="entry name" value="FAD_binding_3"/>
    <property type="match status" value="1"/>
</dbReference>
<evidence type="ECO:0000259" key="3">
    <source>
        <dbReference type="Pfam" id="PF01494"/>
    </source>
</evidence>
<name>A0ABW1G773_9ACTN</name>
<accession>A0ABW1G773</accession>
<sequence>MRIACVGGGPAGLYFSILAKLQRPQDEVHVHERLPAEADDGWGVTYWADFLDVLRGCDIDTAEAIARGSASWSQGVAHIRGERTAHQGDREFGIGRRHLLDLLTARAEALGVRVHHDREITDPSRLPDADLVVAADGAGSQIRGAHAADYGTRIDEGRNPFLWLGTDKVLDSFTFAFHPTEGGGWLWCYGYPYGSDRSTVVVECTPQAWTDLSFDSLGRRETLDLLARLFAEPLDGHALLSRAEDTDDAGWRTFRTVSNRSWHRVSPVPTVLLGDAAHTTHYSIGAGTKLALEDAIGLAAALREHADLPTALQRYGAGRRQALLRSQSAARYSARWFEELPRYMRLPPQRLFALLGQRHSPLLPLLPPALGYHLHHGIESLPALRAARRWAGPRLAARLHAQGDRGSDTVAR</sequence>
<gene>
    <name evidence="4" type="ORF">ACFP3V_17900</name>
</gene>
<dbReference type="Proteomes" id="UP001596174">
    <property type="component" value="Unassembled WGS sequence"/>
</dbReference>
<dbReference type="PRINTS" id="PR00420">
    <property type="entry name" value="RNGMNOXGNASE"/>
</dbReference>
<organism evidence="4 5">
    <name type="scientific">Streptacidiphilus monticola</name>
    <dbReference type="NCBI Taxonomy" id="2161674"/>
    <lineage>
        <taxon>Bacteria</taxon>
        <taxon>Bacillati</taxon>
        <taxon>Actinomycetota</taxon>
        <taxon>Actinomycetes</taxon>
        <taxon>Kitasatosporales</taxon>
        <taxon>Streptomycetaceae</taxon>
        <taxon>Streptacidiphilus</taxon>
    </lineage>
</organism>
<dbReference type="PANTHER" id="PTHR43476:SF4">
    <property type="entry name" value="BLR0106 PROTEIN"/>
    <property type="match status" value="1"/>
</dbReference>
<dbReference type="InterPro" id="IPR036188">
    <property type="entry name" value="FAD/NAD-bd_sf"/>
</dbReference>
<keyword evidence="5" id="KW-1185">Reference proteome</keyword>
<evidence type="ECO:0000256" key="2">
    <source>
        <dbReference type="ARBA" id="ARBA00023027"/>
    </source>
</evidence>
<reference evidence="5" key="1">
    <citation type="journal article" date="2019" name="Int. J. Syst. Evol. Microbiol.">
        <title>The Global Catalogue of Microorganisms (GCM) 10K type strain sequencing project: providing services to taxonomists for standard genome sequencing and annotation.</title>
        <authorList>
            <consortium name="The Broad Institute Genomics Platform"/>
            <consortium name="The Broad Institute Genome Sequencing Center for Infectious Disease"/>
            <person name="Wu L."/>
            <person name="Ma J."/>
        </authorList>
    </citation>
    <scope>NUCLEOTIDE SEQUENCE [LARGE SCALE GENOMIC DNA]</scope>
    <source>
        <strain evidence="5">JCM 4816</strain>
    </source>
</reference>
<keyword evidence="2" id="KW-0520">NAD</keyword>
<proteinExistence type="predicted"/>
<keyword evidence="4" id="KW-0503">Monooxygenase</keyword>
<dbReference type="RefSeq" id="WP_380584552.1">
    <property type="nucleotide sequence ID" value="NZ_JBHSQJ010000072.1"/>
</dbReference>
<dbReference type="InterPro" id="IPR002938">
    <property type="entry name" value="FAD-bd"/>
</dbReference>
<evidence type="ECO:0000313" key="4">
    <source>
        <dbReference type="EMBL" id="MFC5909081.1"/>
    </source>
</evidence>